<dbReference type="InterPro" id="IPR036365">
    <property type="entry name" value="PGBD-like_sf"/>
</dbReference>
<dbReference type="SUPFAM" id="SSF47090">
    <property type="entry name" value="PGBD-like"/>
    <property type="match status" value="3"/>
</dbReference>
<dbReference type="Pfam" id="PF01471">
    <property type="entry name" value="PG_binding_1"/>
    <property type="match status" value="3"/>
</dbReference>
<evidence type="ECO:0000313" key="4">
    <source>
        <dbReference type="Proteomes" id="UP000010471"/>
    </source>
</evidence>
<dbReference type="RefSeq" id="WP_015180507.1">
    <property type="nucleotide sequence ID" value="NC_019738.1"/>
</dbReference>
<dbReference type="OrthoDB" id="6197780at2"/>
<feature type="compositionally biased region" description="Polar residues" evidence="1">
    <location>
        <begin position="237"/>
        <end position="248"/>
    </location>
</feature>
<feature type="domain" description="Peptidoglycan binding-like" evidence="2">
    <location>
        <begin position="75"/>
        <end position="130"/>
    </location>
</feature>
<feature type="domain" description="Peptidoglycan binding-like" evidence="2">
    <location>
        <begin position="152"/>
        <end position="206"/>
    </location>
</feature>
<feature type="compositionally biased region" description="Basic and acidic residues" evidence="1">
    <location>
        <begin position="222"/>
        <end position="235"/>
    </location>
</feature>
<evidence type="ECO:0000313" key="3">
    <source>
        <dbReference type="EMBL" id="AFZ16343.1"/>
    </source>
</evidence>
<organism evidence="3 4">
    <name type="scientific">Allocoleopsis franciscana PCC 7113</name>
    <dbReference type="NCBI Taxonomy" id="1173027"/>
    <lineage>
        <taxon>Bacteria</taxon>
        <taxon>Bacillati</taxon>
        <taxon>Cyanobacteriota</taxon>
        <taxon>Cyanophyceae</taxon>
        <taxon>Coleofasciculales</taxon>
        <taxon>Coleofasciculaceae</taxon>
        <taxon>Allocoleopsis</taxon>
        <taxon>Allocoleopsis franciscana</taxon>
    </lineage>
</organism>
<feature type="region of interest" description="Disordered" evidence="1">
    <location>
        <begin position="209"/>
        <end position="267"/>
    </location>
</feature>
<feature type="region of interest" description="Disordered" evidence="1">
    <location>
        <begin position="347"/>
        <end position="381"/>
    </location>
</feature>
<dbReference type="Proteomes" id="UP000010471">
    <property type="component" value="Chromosome"/>
</dbReference>
<dbReference type="PANTHER" id="PTHR41533:SF1">
    <property type="entry name" value="L,D-TRANSPEPTIDASE YCBB-RELATED"/>
    <property type="match status" value="1"/>
</dbReference>
<dbReference type="AlphaFoldDB" id="K9W7Y8"/>
<sequence>METLAYLHVAAANEESTDTHYALAAIWKNPKLLTCLNSPQFSTRAAVPLLSLTVVLGILGLAKQAFALVKPGDRNSEVMALQQRLQRLGYFNGPTTGYYGPLTKQAVLRYQRAKGLAADGVVGTSTKSALQGQRKQAVEEPSHPIWKIGDRDSKVGEIQKILADSGYPSSTNGVFDQETQEAVRLFQQAKGLKVDGIVGKETLTALSDKSESRTLANESNPDELKLNQPKPDEFKLNQPTPDEVTLNQPKPDELTLNQPKPDGKKSIRWESIEEPETQAVDESTKSFWQIGDRGSKVSEIQKQLATAGFQNDANGVFDIKTQEAVRLFQRSKGLKVDGIVGEQTLTALSDKDKPKTQLQPEPEQTTPWYEDNSAPLNPFTR</sequence>
<gene>
    <name evidence="3" type="ORF">Mic7113_0423</name>
</gene>
<dbReference type="KEGG" id="mic:Mic7113_0423"/>
<dbReference type="Gene3D" id="1.10.101.10">
    <property type="entry name" value="PGBD-like superfamily/PGBD"/>
    <property type="match status" value="3"/>
</dbReference>
<reference evidence="3 4" key="1">
    <citation type="submission" date="2012-06" db="EMBL/GenBank/DDBJ databases">
        <title>Finished chromosome of genome of Microcoleus sp. PCC 7113.</title>
        <authorList>
            <consortium name="US DOE Joint Genome Institute"/>
            <person name="Gugger M."/>
            <person name="Coursin T."/>
            <person name="Rippka R."/>
            <person name="Tandeau De Marsac N."/>
            <person name="Huntemann M."/>
            <person name="Wei C.-L."/>
            <person name="Han J."/>
            <person name="Detter J.C."/>
            <person name="Han C."/>
            <person name="Tapia R."/>
            <person name="Chen A."/>
            <person name="Kyrpides N."/>
            <person name="Mavromatis K."/>
            <person name="Markowitz V."/>
            <person name="Szeto E."/>
            <person name="Ivanova N."/>
            <person name="Pagani I."/>
            <person name="Pati A."/>
            <person name="Goodwin L."/>
            <person name="Nordberg H.P."/>
            <person name="Cantor M.N."/>
            <person name="Hua S.X."/>
            <person name="Woyke T."/>
            <person name="Kerfeld C.A."/>
        </authorList>
    </citation>
    <scope>NUCLEOTIDE SEQUENCE [LARGE SCALE GENOMIC DNA]</scope>
    <source>
        <strain evidence="3 4">PCC 7113</strain>
    </source>
</reference>
<name>K9W7Y8_9CYAN</name>
<evidence type="ECO:0000256" key="1">
    <source>
        <dbReference type="SAM" id="MobiDB-lite"/>
    </source>
</evidence>
<feature type="domain" description="Peptidoglycan binding-like" evidence="2">
    <location>
        <begin position="293"/>
        <end position="348"/>
    </location>
</feature>
<evidence type="ECO:0000259" key="2">
    <source>
        <dbReference type="Pfam" id="PF01471"/>
    </source>
</evidence>
<dbReference type="InterPro" id="IPR052905">
    <property type="entry name" value="LD-transpeptidase_YkuD-like"/>
</dbReference>
<proteinExistence type="predicted"/>
<keyword evidence="4" id="KW-1185">Reference proteome</keyword>
<dbReference type="PANTHER" id="PTHR41533">
    <property type="entry name" value="L,D-TRANSPEPTIDASE HI_1667-RELATED"/>
    <property type="match status" value="1"/>
</dbReference>
<dbReference type="InterPro" id="IPR002477">
    <property type="entry name" value="Peptidoglycan-bd-like"/>
</dbReference>
<accession>K9W7Y8</accession>
<dbReference type="STRING" id="1173027.Mic7113_0423"/>
<dbReference type="eggNOG" id="COG3409">
    <property type="taxonomic scope" value="Bacteria"/>
</dbReference>
<protein>
    <submittedName>
        <fullName evidence="3">Putative peptidoglycan-binding domain-containing protein</fullName>
    </submittedName>
</protein>
<dbReference type="InterPro" id="IPR036366">
    <property type="entry name" value="PGBDSf"/>
</dbReference>
<dbReference type="EMBL" id="CP003630">
    <property type="protein sequence ID" value="AFZ16343.1"/>
    <property type="molecule type" value="Genomic_DNA"/>
</dbReference>
<dbReference type="HOGENOM" id="CLU_048078_0_0_3"/>
<feature type="compositionally biased region" description="Polar residues" evidence="1">
    <location>
        <begin position="356"/>
        <end position="367"/>
    </location>
</feature>